<keyword evidence="3" id="KW-1185">Reference proteome</keyword>
<keyword evidence="1" id="KW-0732">Signal</keyword>
<sequence>MVTRETGSVKKVKFYVVLVAFLGAAPAMAAEIDLPIAKVQQELSEKAEQAVAQKLRECKQEVREDGDVPRYPVRIAEMHHSIGGPIVAGMSAAAP</sequence>
<dbReference type="Proteomes" id="UP000199305">
    <property type="component" value="Unassembled WGS sequence"/>
</dbReference>
<accession>A0A1G8Z8G2</accession>
<protein>
    <submittedName>
        <fullName evidence="2">Uncharacterized protein</fullName>
    </submittedName>
</protein>
<organism evidence="2 3">
    <name type="scientific">Microbulbifer yueqingensis</name>
    <dbReference type="NCBI Taxonomy" id="658219"/>
    <lineage>
        <taxon>Bacteria</taxon>
        <taxon>Pseudomonadati</taxon>
        <taxon>Pseudomonadota</taxon>
        <taxon>Gammaproteobacteria</taxon>
        <taxon>Cellvibrionales</taxon>
        <taxon>Microbulbiferaceae</taxon>
        <taxon>Microbulbifer</taxon>
    </lineage>
</organism>
<dbReference type="AlphaFoldDB" id="A0A1G8Z8G2"/>
<gene>
    <name evidence="2" type="ORF">SAMN05216212_1515</name>
</gene>
<feature type="chain" id="PRO_5011466862" evidence="1">
    <location>
        <begin position="30"/>
        <end position="95"/>
    </location>
</feature>
<proteinExistence type="predicted"/>
<dbReference type="EMBL" id="FNFH01000003">
    <property type="protein sequence ID" value="SDK11341.1"/>
    <property type="molecule type" value="Genomic_DNA"/>
</dbReference>
<name>A0A1G8Z8G2_9GAMM</name>
<reference evidence="3" key="1">
    <citation type="submission" date="2016-10" db="EMBL/GenBank/DDBJ databases">
        <authorList>
            <person name="Varghese N."/>
            <person name="Submissions S."/>
        </authorList>
    </citation>
    <scope>NUCLEOTIDE SEQUENCE [LARGE SCALE GENOMIC DNA]</scope>
    <source>
        <strain evidence="3">CGMCC 1.10658</strain>
    </source>
</reference>
<evidence type="ECO:0000256" key="1">
    <source>
        <dbReference type="SAM" id="SignalP"/>
    </source>
</evidence>
<feature type="signal peptide" evidence="1">
    <location>
        <begin position="1"/>
        <end position="29"/>
    </location>
</feature>
<evidence type="ECO:0000313" key="2">
    <source>
        <dbReference type="EMBL" id="SDK11341.1"/>
    </source>
</evidence>
<dbReference type="STRING" id="658219.SAMN05216212_1515"/>
<evidence type="ECO:0000313" key="3">
    <source>
        <dbReference type="Proteomes" id="UP000199305"/>
    </source>
</evidence>